<feature type="transmembrane region" description="Helical" evidence="5">
    <location>
        <begin position="70"/>
        <end position="92"/>
    </location>
</feature>
<feature type="transmembrane region" description="Helical" evidence="5">
    <location>
        <begin position="261"/>
        <end position="279"/>
    </location>
</feature>
<organism evidence="6">
    <name type="scientific">candidate division WOR-3 bacterium</name>
    <dbReference type="NCBI Taxonomy" id="2052148"/>
    <lineage>
        <taxon>Bacteria</taxon>
        <taxon>Bacteria division WOR-3</taxon>
    </lineage>
</organism>
<comment type="subcellular location">
    <subcellularLocation>
        <location evidence="1">Membrane</location>
        <topology evidence="1">Multi-pass membrane protein</topology>
    </subcellularLocation>
</comment>
<proteinExistence type="predicted"/>
<name>A0A7V0Q7U7_UNCW3</name>
<evidence type="ECO:0000256" key="5">
    <source>
        <dbReference type="SAM" id="Phobius"/>
    </source>
</evidence>
<dbReference type="PANTHER" id="PTHR42723:SF1">
    <property type="entry name" value="CHLOROPHYLL SYNTHASE, CHLOROPLASTIC"/>
    <property type="match status" value="1"/>
</dbReference>
<keyword evidence="4 5" id="KW-0472">Membrane</keyword>
<evidence type="ECO:0000256" key="4">
    <source>
        <dbReference type="ARBA" id="ARBA00023136"/>
    </source>
</evidence>
<dbReference type="Pfam" id="PF01040">
    <property type="entry name" value="UbiA"/>
    <property type="match status" value="1"/>
</dbReference>
<dbReference type="Gene3D" id="1.10.357.140">
    <property type="entry name" value="UbiA prenyltransferase"/>
    <property type="match status" value="1"/>
</dbReference>
<feature type="transmembrane region" description="Helical" evidence="5">
    <location>
        <begin position="229"/>
        <end position="254"/>
    </location>
</feature>
<protein>
    <recommendedName>
        <fullName evidence="7">Prenyltransferase</fullName>
    </recommendedName>
</protein>
<feature type="transmembrane region" description="Helical" evidence="5">
    <location>
        <begin position="122"/>
        <end position="151"/>
    </location>
</feature>
<evidence type="ECO:0000256" key="1">
    <source>
        <dbReference type="ARBA" id="ARBA00004141"/>
    </source>
</evidence>
<dbReference type="CDD" id="cd13956">
    <property type="entry name" value="PT_UbiA"/>
    <property type="match status" value="1"/>
</dbReference>
<dbReference type="InterPro" id="IPR000537">
    <property type="entry name" value="UbiA_prenyltransferase"/>
</dbReference>
<gene>
    <name evidence="6" type="ORF">ENH14_00910</name>
</gene>
<dbReference type="EMBL" id="DRDR01000043">
    <property type="protein sequence ID" value="HDL59996.1"/>
    <property type="molecule type" value="Genomic_DNA"/>
</dbReference>
<keyword evidence="3 5" id="KW-1133">Transmembrane helix</keyword>
<evidence type="ECO:0000313" key="6">
    <source>
        <dbReference type="EMBL" id="HDL59996.1"/>
    </source>
</evidence>
<evidence type="ECO:0000256" key="3">
    <source>
        <dbReference type="ARBA" id="ARBA00022989"/>
    </source>
</evidence>
<dbReference type="InterPro" id="IPR050475">
    <property type="entry name" value="Prenyltransferase_related"/>
</dbReference>
<keyword evidence="2 5" id="KW-0812">Transmembrane</keyword>
<dbReference type="Proteomes" id="UP000886381">
    <property type="component" value="Unassembled WGS sequence"/>
</dbReference>
<dbReference type="PANTHER" id="PTHR42723">
    <property type="entry name" value="CHLOROPHYLL SYNTHASE"/>
    <property type="match status" value="1"/>
</dbReference>
<feature type="transmembrane region" description="Helical" evidence="5">
    <location>
        <begin position="36"/>
        <end position="58"/>
    </location>
</feature>
<feature type="transmembrane region" description="Helical" evidence="5">
    <location>
        <begin position="291"/>
        <end position="319"/>
    </location>
</feature>
<accession>A0A7V0Q7U7</accession>
<dbReference type="GO" id="GO:0016020">
    <property type="term" value="C:membrane"/>
    <property type="evidence" value="ECO:0007669"/>
    <property type="project" value="UniProtKB-SubCell"/>
</dbReference>
<dbReference type="GO" id="GO:0016765">
    <property type="term" value="F:transferase activity, transferring alkyl or aryl (other than methyl) groups"/>
    <property type="evidence" value="ECO:0007669"/>
    <property type="project" value="InterPro"/>
</dbReference>
<dbReference type="AlphaFoldDB" id="A0A7V0Q7U7"/>
<evidence type="ECO:0000256" key="2">
    <source>
        <dbReference type="ARBA" id="ARBA00022692"/>
    </source>
</evidence>
<evidence type="ECO:0008006" key="7">
    <source>
        <dbReference type="Google" id="ProtNLM"/>
    </source>
</evidence>
<sequence length="337" mass="38698">MLAYRSSGFYHLIMKVKKEIDKSNVKFDLNLRWYDYFFLLRPVLWIPVWTFLFLGYFWGSALETFNFTLILPWKFWAILGLYSLMMSSVYIINQIVDRESDLINNKLFLIPYNIISIRTATIYAIILALVSLIVVYFLGVKFVILFILSYLLGMAYSVKPVELKARPIADMLANAIGYGVLAFLTGWAVTGKIQGRAFIQSFGYILFVSAVFINTTIPDIQGDQTAGKYTIGVFLGARNATILSSILLFLAFIYSFLEFDVFLMIPSLVGLPIFIISIWDESMQMAKISYRAVSFLFVLMVALRFPLFLALGILILILLRIYYTKRFMINYPSLTGR</sequence>
<feature type="transmembrane region" description="Helical" evidence="5">
    <location>
        <begin position="197"/>
        <end position="217"/>
    </location>
</feature>
<dbReference type="InterPro" id="IPR044878">
    <property type="entry name" value="UbiA_sf"/>
</dbReference>
<feature type="transmembrane region" description="Helical" evidence="5">
    <location>
        <begin position="171"/>
        <end position="190"/>
    </location>
</feature>
<comment type="caution">
    <text evidence="6">The sequence shown here is derived from an EMBL/GenBank/DDBJ whole genome shotgun (WGS) entry which is preliminary data.</text>
</comment>
<reference evidence="6" key="1">
    <citation type="journal article" date="2020" name="mSystems">
        <title>Genome- and Community-Level Interaction Insights into Carbon Utilization and Element Cycling Functions of Hydrothermarchaeota in Hydrothermal Sediment.</title>
        <authorList>
            <person name="Zhou Z."/>
            <person name="Liu Y."/>
            <person name="Xu W."/>
            <person name="Pan J."/>
            <person name="Luo Z.H."/>
            <person name="Li M."/>
        </authorList>
    </citation>
    <scope>NUCLEOTIDE SEQUENCE [LARGE SCALE GENOMIC DNA]</scope>
    <source>
        <strain evidence="6">HyVt-28</strain>
    </source>
</reference>